<dbReference type="Gene3D" id="1.20.1530.20">
    <property type="match status" value="1"/>
</dbReference>
<dbReference type="Pfam" id="PF00999">
    <property type="entry name" value="Na_H_Exchanger"/>
    <property type="match status" value="1"/>
</dbReference>
<evidence type="ECO:0000313" key="11">
    <source>
        <dbReference type="EMBL" id="SHL95805.1"/>
    </source>
</evidence>
<dbReference type="NCBIfam" id="NF003715">
    <property type="entry name" value="PRK05326.1-2"/>
    <property type="match status" value="1"/>
</dbReference>
<dbReference type="InterPro" id="IPR038770">
    <property type="entry name" value="Na+/solute_symporter_sf"/>
</dbReference>
<keyword evidence="8 9" id="KW-0472">Membrane</keyword>
<feature type="transmembrane region" description="Helical" evidence="9">
    <location>
        <begin position="270"/>
        <end position="288"/>
    </location>
</feature>
<dbReference type="PANTHER" id="PTHR32507">
    <property type="entry name" value="NA(+)/H(+) ANTIPORTER 1"/>
    <property type="match status" value="1"/>
</dbReference>
<gene>
    <name evidence="11" type="ORF">SAMN02746066_00225</name>
</gene>
<dbReference type="STRING" id="1120996.SAMN02746066_00225"/>
<dbReference type="SUPFAM" id="SSF116726">
    <property type="entry name" value="TrkA C-terminal domain-like"/>
    <property type="match status" value="2"/>
</dbReference>
<dbReference type="EMBL" id="FRCP01000005">
    <property type="protein sequence ID" value="SHL95805.1"/>
    <property type="molecule type" value="Genomic_DNA"/>
</dbReference>
<reference evidence="11 12" key="1">
    <citation type="submission" date="2016-11" db="EMBL/GenBank/DDBJ databases">
        <authorList>
            <person name="Jaros S."/>
            <person name="Januszkiewicz K."/>
            <person name="Wedrychowicz H."/>
        </authorList>
    </citation>
    <scope>NUCLEOTIDE SEQUENCE [LARGE SCALE GENOMIC DNA]</scope>
    <source>
        <strain evidence="11 12">DSM 15930</strain>
    </source>
</reference>
<keyword evidence="3" id="KW-0050">Antiport</keyword>
<feature type="domain" description="RCK C-terminal" evidence="10">
    <location>
        <begin position="396"/>
        <end position="462"/>
    </location>
</feature>
<feature type="transmembrane region" description="Helical" evidence="9">
    <location>
        <begin position="87"/>
        <end position="110"/>
    </location>
</feature>
<keyword evidence="2" id="KW-0813">Transport</keyword>
<evidence type="ECO:0000256" key="2">
    <source>
        <dbReference type="ARBA" id="ARBA00022448"/>
    </source>
</evidence>
<feature type="transmembrane region" description="Helical" evidence="9">
    <location>
        <begin position="217"/>
        <end position="234"/>
    </location>
</feature>
<name>A0A1M7EVF2_9FIRM</name>
<feature type="transmembrane region" description="Helical" evidence="9">
    <location>
        <begin position="330"/>
        <end position="347"/>
    </location>
</feature>
<feature type="transmembrane region" description="Helical" evidence="9">
    <location>
        <begin position="54"/>
        <end position="75"/>
    </location>
</feature>
<feature type="transmembrane region" description="Helical" evidence="9">
    <location>
        <begin position="6"/>
        <end position="22"/>
    </location>
</feature>
<feature type="domain" description="RCK C-terminal" evidence="10">
    <location>
        <begin position="463"/>
        <end position="541"/>
    </location>
</feature>
<feature type="transmembrane region" description="Helical" evidence="9">
    <location>
        <begin position="294"/>
        <end position="318"/>
    </location>
</feature>
<keyword evidence="5 9" id="KW-0812">Transmembrane</keyword>
<protein>
    <submittedName>
        <fullName evidence="11">Cell volume regulation protein A</fullName>
    </submittedName>
</protein>
<organism evidence="11 12">
    <name type="scientific">Anaerosporobacter mobilis DSM 15930</name>
    <dbReference type="NCBI Taxonomy" id="1120996"/>
    <lineage>
        <taxon>Bacteria</taxon>
        <taxon>Bacillati</taxon>
        <taxon>Bacillota</taxon>
        <taxon>Clostridia</taxon>
        <taxon>Lachnospirales</taxon>
        <taxon>Lachnospiraceae</taxon>
        <taxon>Anaerosporobacter</taxon>
    </lineage>
</organism>
<comment type="subcellular location">
    <subcellularLocation>
        <location evidence="1">Cell membrane</location>
        <topology evidence="1">Multi-pass membrane protein</topology>
    </subcellularLocation>
</comment>
<dbReference type="Pfam" id="PF02080">
    <property type="entry name" value="TrkA_C"/>
    <property type="match status" value="2"/>
</dbReference>
<dbReference type="Gene3D" id="3.30.70.1450">
    <property type="entry name" value="Regulator of K+ conductance, C-terminal domain"/>
    <property type="match status" value="2"/>
</dbReference>
<evidence type="ECO:0000256" key="8">
    <source>
        <dbReference type="ARBA" id="ARBA00023136"/>
    </source>
</evidence>
<sequence length="541" mass="59498">MPVYLLIAAIIIIACVILNKVTSRLGIPTLLAFILLGMSMGSDGIFKIPFDNFYIAEKICSVALIFIMFYGGFGTKWSEAKPIAVKAVLLSTLGVILTALLTGLFCYFILRFNFWESMLLGSVISSTDAASVFSILRSKRLNLKYNSASLLEVESGSNDPCSYMLTAIVLAVMNGKADGGEIFLMILAQVIFGLVFGVLIAFLAYEFLKRFRFETEGFDLIFVVAVAILAYAIPSAVGGNGYLSAYLVGVILGNKPIFNKKALVNFFDGLTGLMQILVFFLLGLLAFPSQLPKIFIPAMLIALFLTFIARPLSVIAILAPFRCKWNQQVLVSWAGLRGAASIVFAVMATIDPAATNNDIFHITFCIVLFSILIQGSLIPLASVKLNMIDDTVDVLKTFTDYADEVPVQFIQLKMNSSHPWIDKKIKDIPLPPDTLLVLLKRNGENIVPNGQIHLVEDDILILSAAAPGEIEGISLTEKNVTKGCDWIGKPISEISKEEDKLIIMIQRKKKVIVPNGRTIIKENDILVINQIEKDPRRIILE</sequence>
<evidence type="ECO:0000256" key="7">
    <source>
        <dbReference type="ARBA" id="ARBA00023065"/>
    </source>
</evidence>
<dbReference type="GO" id="GO:1902600">
    <property type="term" value="P:proton transmembrane transport"/>
    <property type="evidence" value="ECO:0007669"/>
    <property type="project" value="InterPro"/>
</dbReference>
<evidence type="ECO:0000256" key="9">
    <source>
        <dbReference type="SAM" id="Phobius"/>
    </source>
</evidence>
<feature type="transmembrane region" description="Helical" evidence="9">
    <location>
        <begin position="29"/>
        <end position="48"/>
    </location>
</feature>
<evidence type="ECO:0000256" key="5">
    <source>
        <dbReference type="ARBA" id="ARBA00022692"/>
    </source>
</evidence>
<feature type="transmembrane region" description="Helical" evidence="9">
    <location>
        <begin position="359"/>
        <end position="378"/>
    </location>
</feature>
<dbReference type="PANTHER" id="PTHR32507:SF7">
    <property type="entry name" value="K(+)_H(+) ANTIPORTER NHAP2"/>
    <property type="match status" value="1"/>
</dbReference>
<dbReference type="GO" id="GO:0008324">
    <property type="term" value="F:monoatomic cation transmembrane transporter activity"/>
    <property type="evidence" value="ECO:0007669"/>
    <property type="project" value="InterPro"/>
</dbReference>
<dbReference type="RefSeq" id="WP_073281880.1">
    <property type="nucleotide sequence ID" value="NZ_FRCP01000005.1"/>
</dbReference>
<dbReference type="GO" id="GO:0005886">
    <property type="term" value="C:plasma membrane"/>
    <property type="evidence" value="ECO:0007669"/>
    <property type="project" value="UniProtKB-SubCell"/>
</dbReference>
<evidence type="ECO:0000259" key="10">
    <source>
        <dbReference type="PROSITE" id="PS51202"/>
    </source>
</evidence>
<dbReference type="NCBIfam" id="NF003716">
    <property type="entry name" value="PRK05326.1-3"/>
    <property type="match status" value="1"/>
</dbReference>
<dbReference type="Proteomes" id="UP000184038">
    <property type="component" value="Unassembled WGS sequence"/>
</dbReference>
<dbReference type="InterPro" id="IPR006153">
    <property type="entry name" value="Cation/H_exchanger_TM"/>
</dbReference>
<keyword evidence="12" id="KW-1185">Reference proteome</keyword>
<dbReference type="GO" id="GO:0015297">
    <property type="term" value="F:antiporter activity"/>
    <property type="evidence" value="ECO:0007669"/>
    <property type="project" value="UniProtKB-KW"/>
</dbReference>
<evidence type="ECO:0000256" key="1">
    <source>
        <dbReference type="ARBA" id="ARBA00004651"/>
    </source>
</evidence>
<dbReference type="GO" id="GO:0006813">
    <property type="term" value="P:potassium ion transport"/>
    <property type="evidence" value="ECO:0007669"/>
    <property type="project" value="InterPro"/>
</dbReference>
<evidence type="ECO:0000256" key="3">
    <source>
        <dbReference type="ARBA" id="ARBA00022449"/>
    </source>
</evidence>
<keyword evidence="6 9" id="KW-1133">Transmembrane helix</keyword>
<accession>A0A1M7EVF2</accession>
<evidence type="ECO:0000313" key="12">
    <source>
        <dbReference type="Proteomes" id="UP000184038"/>
    </source>
</evidence>
<keyword evidence="4" id="KW-1003">Cell membrane</keyword>
<dbReference type="InterPro" id="IPR006037">
    <property type="entry name" value="RCK_C"/>
</dbReference>
<dbReference type="AlphaFoldDB" id="A0A1M7EVF2"/>
<proteinExistence type="predicted"/>
<feature type="transmembrane region" description="Helical" evidence="9">
    <location>
        <begin position="182"/>
        <end position="205"/>
    </location>
</feature>
<evidence type="ECO:0000256" key="6">
    <source>
        <dbReference type="ARBA" id="ARBA00022989"/>
    </source>
</evidence>
<keyword evidence="7" id="KW-0406">Ion transport</keyword>
<dbReference type="OrthoDB" id="9810759at2"/>
<dbReference type="PROSITE" id="PS51202">
    <property type="entry name" value="RCK_C"/>
    <property type="match status" value="2"/>
</dbReference>
<evidence type="ECO:0000256" key="4">
    <source>
        <dbReference type="ARBA" id="ARBA00022475"/>
    </source>
</evidence>
<dbReference type="InterPro" id="IPR036721">
    <property type="entry name" value="RCK_C_sf"/>
</dbReference>